<name>A0ABQ8ID95_9ROSI</name>
<reference evidence="6 7" key="1">
    <citation type="submission" date="2021-02" db="EMBL/GenBank/DDBJ databases">
        <title>Plant Genome Project.</title>
        <authorList>
            <person name="Zhang R.-G."/>
        </authorList>
    </citation>
    <scope>NUCLEOTIDE SEQUENCE [LARGE SCALE GENOMIC DNA]</scope>
    <source>
        <tissue evidence="6">Leaves</tissue>
    </source>
</reference>
<dbReference type="Pfam" id="PF03107">
    <property type="entry name" value="C1_2"/>
    <property type="match status" value="3"/>
</dbReference>
<evidence type="ECO:0000256" key="3">
    <source>
        <dbReference type="ARBA" id="ARBA00022833"/>
    </source>
</evidence>
<keyword evidence="2" id="KW-0677">Repeat</keyword>
<feature type="region of interest" description="Disordered" evidence="4">
    <location>
        <begin position="383"/>
        <end position="419"/>
    </location>
</feature>
<dbReference type="EMBL" id="JAFEMO010000003">
    <property type="protein sequence ID" value="KAH7574555.1"/>
    <property type="molecule type" value="Genomic_DNA"/>
</dbReference>
<dbReference type="InterPro" id="IPR002219">
    <property type="entry name" value="PKC_DAG/PE"/>
</dbReference>
<dbReference type="PANTHER" id="PTHR46288">
    <property type="entry name" value="PHORBOL-ESTER/DAG-TYPE DOMAIN-CONTAINING PROTEIN"/>
    <property type="match status" value="1"/>
</dbReference>
<evidence type="ECO:0000256" key="2">
    <source>
        <dbReference type="ARBA" id="ARBA00022737"/>
    </source>
</evidence>
<dbReference type="PROSITE" id="PS50081">
    <property type="entry name" value="ZF_DAG_PE_2"/>
    <property type="match status" value="1"/>
</dbReference>
<dbReference type="Proteomes" id="UP000827721">
    <property type="component" value="Unassembled WGS sequence"/>
</dbReference>
<evidence type="ECO:0000259" key="5">
    <source>
        <dbReference type="PROSITE" id="PS50081"/>
    </source>
</evidence>
<organism evidence="6 7">
    <name type="scientific">Xanthoceras sorbifolium</name>
    <dbReference type="NCBI Taxonomy" id="99658"/>
    <lineage>
        <taxon>Eukaryota</taxon>
        <taxon>Viridiplantae</taxon>
        <taxon>Streptophyta</taxon>
        <taxon>Embryophyta</taxon>
        <taxon>Tracheophyta</taxon>
        <taxon>Spermatophyta</taxon>
        <taxon>Magnoliopsida</taxon>
        <taxon>eudicotyledons</taxon>
        <taxon>Gunneridae</taxon>
        <taxon>Pentapetalae</taxon>
        <taxon>rosids</taxon>
        <taxon>malvids</taxon>
        <taxon>Sapindales</taxon>
        <taxon>Sapindaceae</taxon>
        <taxon>Xanthoceroideae</taxon>
        <taxon>Xanthoceras</taxon>
    </lineage>
</organism>
<keyword evidence="1" id="KW-0479">Metal-binding</keyword>
<protein>
    <recommendedName>
        <fullName evidence="5">Phorbol-ester/DAG-type domain-containing protein</fullName>
    </recommendedName>
</protein>
<feature type="compositionally biased region" description="Acidic residues" evidence="4">
    <location>
        <begin position="383"/>
        <end position="413"/>
    </location>
</feature>
<dbReference type="SMART" id="SM00109">
    <property type="entry name" value="C1"/>
    <property type="match status" value="2"/>
</dbReference>
<evidence type="ECO:0000256" key="4">
    <source>
        <dbReference type="SAM" id="MobiDB-lite"/>
    </source>
</evidence>
<feature type="domain" description="Phorbol-ester/DAG-type" evidence="5">
    <location>
        <begin position="193"/>
        <end position="241"/>
    </location>
</feature>
<dbReference type="InterPro" id="IPR004146">
    <property type="entry name" value="DC1"/>
</dbReference>
<comment type="caution">
    <text evidence="6">The sequence shown here is derived from an EMBL/GenBank/DDBJ whole genome shotgun (WGS) entry which is preliminary data.</text>
</comment>
<sequence length="457" mass="52820">MNVLQRVCHEFEYTFHEFYEGKDDDHPMYCSICCKVICGPAYITGEDTGHFHKACAELPGKIQHPLHSQHPLKIGDLRRGFHEFVCDGCWHYSVSFKYQCKMCNFKLDFQCVSKHDQRQELEERMIITNYIHGHELELLYFSLFTLKNYEFCCCCCTKGIRDSAYVCFQCMFFIHGSCLGTIPYQVESSFHPQHPLLPHVITGGSTDCRGCGAHLAGIGLRCQRCRYSFHVSCGKHTTPGIRLVQVHEHNLFYIRHPHQGTSNCVVCEKRCEGAIYRCIECEENFHVECILPSGLTHECHDHRLTLTNSVVPKCNPNEFRCDICEKEGDLKHHVYHCEECYYIAHVECVVNEEEEDRDIDESDESSDVSENSSGVSFAMLSDAFEESSDESEENSDELEENSDESEEMTDTEEEKSYLEELNKNIADVKEEIDRLTIKLHCLEEKRAKIQHFQSQCS</sequence>
<keyword evidence="7" id="KW-1185">Reference proteome</keyword>
<dbReference type="SUPFAM" id="SSF57889">
    <property type="entry name" value="Cysteine-rich domain"/>
    <property type="match status" value="4"/>
</dbReference>
<dbReference type="PANTHER" id="PTHR46288:SF86">
    <property type="entry name" value="PHORBOL-ESTER_DAG-TYPE DOMAIN-CONTAINING PROTEIN"/>
    <property type="match status" value="1"/>
</dbReference>
<dbReference type="InterPro" id="IPR046349">
    <property type="entry name" value="C1-like_sf"/>
</dbReference>
<proteinExistence type="predicted"/>
<gene>
    <name evidence="6" type="ORF">JRO89_XS03G0311300</name>
</gene>
<evidence type="ECO:0000313" key="6">
    <source>
        <dbReference type="EMBL" id="KAH7574555.1"/>
    </source>
</evidence>
<accession>A0ABQ8ID95</accession>
<evidence type="ECO:0000313" key="7">
    <source>
        <dbReference type="Proteomes" id="UP000827721"/>
    </source>
</evidence>
<keyword evidence="3" id="KW-0862">Zinc</keyword>
<evidence type="ECO:0000256" key="1">
    <source>
        <dbReference type="ARBA" id="ARBA00022723"/>
    </source>
</evidence>